<dbReference type="GO" id="GO:0009249">
    <property type="term" value="P:protein lipoylation"/>
    <property type="evidence" value="ECO:0007669"/>
    <property type="project" value="TreeGrafter"/>
</dbReference>
<evidence type="ECO:0000256" key="2">
    <source>
        <dbReference type="ARBA" id="ARBA00022823"/>
    </source>
</evidence>
<gene>
    <name evidence="3" type="primary">gcvH</name>
    <name evidence="6" type="ORF">DFQ45_105165</name>
</gene>
<comment type="similarity">
    <text evidence="1 3">Belongs to the GcvH family.</text>
</comment>
<reference evidence="6 7" key="1">
    <citation type="submission" date="2019-03" db="EMBL/GenBank/DDBJ databases">
        <title>Genomic Encyclopedia of Type Strains, Phase IV (KMG-IV): sequencing the most valuable type-strain genomes for metagenomic binning, comparative biology and taxonomic classification.</title>
        <authorList>
            <person name="Goeker M."/>
        </authorList>
    </citation>
    <scope>NUCLEOTIDE SEQUENCE [LARGE SCALE GENOMIC DNA]</scope>
    <source>
        <strain evidence="6 7">DSM 28679</strain>
    </source>
</reference>
<feature type="domain" description="Lipoyl-binding" evidence="5">
    <location>
        <begin position="24"/>
        <end position="105"/>
    </location>
</feature>
<keyword evidence="7" id="KW-1185">Reference proteome</keyword>
<dbReference type="OrthoDB" id="9796712at2"/>
<dbReference type="InterPro" id="IPR033753">
    <property type="entry name" value="GCV_H/Fam206"/>
</dbReference>
<comment type="function">
    <text evidence="3">The glycine cleavage system catalyzes the degradation of glycine. The H protein shuttles the methylamine group of glycine from the P protein to the T protein.</text>
</comment>
<dbReference type="NCBIfam" id="TIGR00527">
    <property type="entry name" value="gcvH"/>
    <property type="match status" value="1"/>
</dbReference>
<dbReference type="PANTHER" id="PTHR11715:SF3">
    <property type="entry name" value="GLYCINE CLEAVAGE SYSTEM H PROTEIN-RELATED"/>
    <property type="match status" value="1"/>
</dbReference>
<sequence>MSTAPEELRYAATHEWLRLEADGTVTLGITDHAQAALGDIVYLELPEQGSQLTAGQVAGVVESVKAASDYHAPISGTVTEVNEGLVDAPEGINTHPYQSWFYRMQPANPAEIEQLLDAAGYLKQCTA</sequence>
<dbReference type="CDD" id="cd06848">
    <property type="entry name" value="GCS_H"/>
    <property type="match status" value="1"/>
</dbReference>
<dbReference type="GO" id="GO:0005829">
    <property type="term" value="C:cytosol"/>
    <property type="evidence" value="ECO:0007669"/>
    <property type="project" value="TreeGrafter"/>
</dbReference>
<dbReference type="InterPro" id="IPR011053">
    <property type="entry name" value="Single_hybrid_motif"/>
</dbReference>
<dbReference type="SUPFAM" id="SSF51230">
    <property type="entry name" value="Single hybrid motif"/>
    <property type="match status" value="1"/>
</dbReference>
<protein>
    <recommendedName>
        <fullName evidence="3">Glycine cleavage system H protein</fullName>
    </recommendedName>
</protein>
<evidence type="ECO:0000256" key="3">
    <source>
        <dbReference type="HAMAP-Rule" id="MF_00272"/>
    </source>
</evidence>
<dbReference type="InterPro" id="IPR000089">
    <property type="entry name" value="Biotin_lipoyl"/>
</dbReference>
<evidence type="ECO:0000259" key="5">
    <source>
        <dbReference type="PROSITE" id="PS50968"/>
    </source>
</evidence>
<dbReference type="Gene3D" id="2.40.50.100">
    <property type="match status" value="1"/>
</dbReference>
<dbReference type="HAMAP" id="MF_00272">
    <property type="entry name" value="GcvH"/>
    <property type="match status" value="1"/>
</dbReference>
<organism evidence="6 7">
    <name type="scientific">Thiopseudomonas denitrificans</name>
    <dbReference type="NCBI Taxonomy" id="1501432"/>
    <lineage>
        <taxon>Bacteria</taxon>
        <taxon>Pseudomonadati</taxon>
        <taxon>Pseudomonadota</taxon>
        <taxon>Gammaproteobacteria</taxon>
        <taxon>Pseudomonadales</taxon>
        <taxon>Pseudomonadaceae</taxon>
        <taxon>Thiopseudomonas</taxon>
    </lineage>
</organism>
<accession>A0A4R6U5E6</accession>
<comment type="caution">
    <text evidence="6">The sequence shown here is derived from an EMBL/GenBank/DDBJ whole genome shotgun (WGS) entry which is preliminary data.</text>
</comment>
<dbReference type="PANTHER" id="PTHR11715">
    <property type="entry name" value="GLYCINE CLEAVAGE SYSTEM H PROTEIN"/>
    <property type="match status" value="1"/>
</dbReference>
<dbReference type="PROSITE" id="PS50968">
    <property type="entry name" value="BIOTINYL_LIPOYL"/>
    <property type="match status" value="1"/>
</dbReference>
<proteinExistence type="inferred from homology"/>
<name>A0A4R6U5E6_9GAMM</name>
<dbReference type="Proteomes" id="UP000294575">
    <property type="component" value="Unassembled WGS sequence"/>
</dbReference>
<dbReference type="NCBIfam" id="NF002270">
    <property type="entry name" value="PRK01202.1"/>
    <property type="match status" value="1"/>
</dbReference>
<evidence type="ECO:0000256" key="4">
    <source>
        <dbReference type="PIRSR" id="PIRSR617453-50"/>
    </source>
</evidence>
<evidence type="ECO:0000313" key="7">
    <source>
        <dbReference type="Proteomes" id="UP000294575"/>
    </source>
</evidence>
<comment type="subunit">
    <text evidence="3">The glycine cleavage system is composed of four proteins: P, T, L and H.</text>
</comment>
<dbReference type="Pfam" id="PF01597">
    <property type="entry name" value="GCV_H"/>
    <property type="match status" value="1"/>
</dbReference>
<dbReference type="AlphaFoldDB" id="A0A4R6U5E6"/>
<comment type="cofactor">
    <cofactor evidence="3">
        <name>(R)-lipoate</name>
        <dbReference type="ChEBI" id="CHEBI:83088"/>
    </cofactor>
    <text evidence="3">Binds 1 lipoyl cofactor covalently.</text>
</comment>
<dbReference type="GO" id="GO:0019464">
    <property type="term" value="P:glycine decarboxylation via glycine cleavage system"/>
    <property type="evidence" value="ECO:0007669"/>
    <property type="project" value="UniProtKB-UniRule"/>
</dbReference>
<keyword evidence="2 3" id="KW-0450">Lipoyl</keyword>
<dbReference type="RefSeq" id="WP_101497256.1">
    <property type="nucleotide sequence ID" value="NZ_LNJZ01000008.1"/>
</dbReference>
<dbReference type="GO" id="GO:0005960">
    <property type="term" value="C:glycine cleavage complex"/>
    <property type="evidence" value="ECO:0007669"/>
    <property type="project" value="InterPro"/>
</dbReference>
<dbReference type="EMBL" id="SNYK01000005">
    <property type="protein sequence ID" value="TDQ38254.1"/>
    <property type="molecule type" value="Genomic_DNA"/>
</dbReference>
<dbReference type="InterPro" id="IPR017453">
    <property type="entry name" value="GCV_H_sub"/>
</dbReference>
<dbReference type="InterPro" id="IPR002930">
    <property type="entry name" value="GCV_H"/>
</dbReference>
<feature type="modified residue" description="N6-lipoyllysine" evidence="3 4">
    <location>
        <position position="65"/>
    </location>
</feature>
<evidence type="ECO:0000313" key="6">
    <source>
        <dbReference type="EMBL" id="TDQ38254.1"/>
    </source>
</evidence>
<evidence type="ECO:0000256" key="1">
    <source>
        <dbReference type="ARBA" id="ARBA00009249"/>
    </source>
</evidence>